<reference evidence="2" key="1">
    <citation type="submission" date="2020-10" db="EMBL/GenBank/DDBJ databases">
        <title>Whole-genome sequence of Luteibacter sp. EIF3.</title>
        <authorList>
            <person name="Friedrich I."/>
            <person name="Hertel R."/>
            <person name="Daniel R."/>
        </authorList>
    </citation>
    <scope>NUCLEOTIDE SEQUENCE</scope>
    <source>
        <strain evidence="2">EIF3</strain>
    </source>
</reference>
<evidence type="ECO:0000313" key="2">
    <source>
        <dbReference type="EMBL" id="URL57886.1"/>
    </source>
</evidence>
<keyword evidence="3" id="KW-1185">Reference proteome</keyword>
<evidence type="ECO:0000313" key="3">
    <source>
        <dbReference type="Proteomes" id="UP001056681"/>
    </source>
</evidence>
<dbReference type="EMBL" id="CP063231">
    <property type="protein sequence ID" value="URL57886.1"/>
    <property type="molecule type" value="Genomic_DNA"/>
</dbReference>
<dbReference type="CDD" id="cd20897">
    <property type="entry name" value="Smlt3025-like"/>
    <property type="match status" value="1"/>
</dbReference>
<protein>
    <submittedName>
        <fullName evidence="2">Uncharacterized protein</fullName>
    </submittedName>
</protein>
<keyword evidence="1" id="KW-1133">Transmembrane helix</keyword>
<proteinExistence type="predicted"/>
<dbReference type="Proteomes" id="UP001056681">
    <property type="component" value="Chromosome"/>
</dbReference>
<evidence type="ECO:0000256" key="1">
    <source>
        <dbReference type="SAM" id="Phobius"/>
    </source>
</evidence>
<sequence>MMPGWWRLGAGLGGLGACAIAPYLSGACIVLVLGVPLAELHYGLALAYWQSLELPEYLPYAGRIRVAGLIGLALAPMLWALGVVCLVRRTRALEPSPSVSPVDTARVLRRLPAWTRPKQPPLSRHGLRTLTLPPGESLLVVAPGYPITHEVLRGALRDLTGPLLVIDLDGTMHAATAGWRVGHGEVHRLAPFGGGRPWNPLAIACTPERLRRPELDALAQAWYPERRIEQRARVSQVRRLFVTLVETVDAVLRVAQEAVPPAPGDLWRLLEPLADADSVRRWLHALAALPALRPATKSALLACADIDDEGLLRLIDRLRVPLAVFASATVDAATRGPAFVPAAPERATIYLDVPYGHRDAAVPLIEACVTQWRAGANHHAPTVAIHGLDLLPPLPCLLEHADTLRCLASARSATALFREYCDALAARFGVLASHAPVDRLRAEREAQGIKHFLDAHRRQGRRMPSEPSTEDALALRSGEQWLLGAALPRPVRCAVVTPHRHAPHPPHEAQGEAMSFPRPLAVLLTSLMTTGSTPEPKPIAYPHSIGGVIVPPGMRGAMLGPHAFAFPENVFKAHYRPTSNGSEVSFVLRWPSLEPWPEDVYMYRDEETFLSSLPISVRYLERLSDEQVRRRMQRFIEPFDPEGEFGRDNPSENLHLRIKGEPVHGLTPYYTDFPALERYYARLYGPDTPAAEPWGYGNEDWFVDMGSEGIPRTVLKCSPASIPDGVTATPNGLAVKPDVFRRAMCDHHFFLPEYRARVSLSYQRIVMADWRRIEDRIRQLLRDGEVKP</sequence>
<feature type="transmembrane region" description="Helical" evidence="1">
    <location>
        <begin position="64"/>
        <end position="87"/>
    </location>
</feature>
<keyword evidence="1" id="KW-0812">Transmembrane</keyword>
<dbReference type="InterPro" id="IPR049732">
    <property type="entry name" value="Smlt3025-like"/>
</dbReference>
<keyword evidence="1" id="KW-0472">Membrane</keyword>
<dbReference type="PROSITE" id="PS51257">
    <property type="entry name" value="PROKAR_LIPOPROTEIN"/>
    <property type="match status" value="1"/>
</dbReference>
<accession>A0ABY4T538</accession>
<dbReference type="RefSeq" id="WP_250338685.1">
    <property type="nucleotide sequence ID" value="NZ_CP063231.1"/>
</dbReference>
<organism evidence="2 3">
    <name type="scientific">Luteibacter flocculans</name>
    <dbReference type="NCBI Taxonomy" id="2780091"/>
    <lineage>
        <taxon>Bacteria</taxon>
        <taxon>Pseudomonadati</taxon>
        <taxon>Pseudomonadota</taxon>
        <taxon>Gammaproteobacteria</taxon>
        <taxon>Lysobacterales</taxon>
        <taxon>Rhodanobacteraceae</taxon>
        <taxon>Luteibacter</taxon>
    </lineage>
</organism>
<gene>
    <name evidence="2" type="ORF">IM816_14900</name>
</gene>
<name>A0ABY4T538_9GAMM</name>